<evidence type="ECO:0000313" key="3">
    <source>
        <dbReference type="Proteomes" id="UP000606730"/>
    </source>
</evidence>
<gene>
    <name evidence="2" type="ORF">GCM10011517_17160</name>
</gene>
<dbReference type="OrthoDB" id="7857490at2"/>
<keyword evidence="1" id="KW-0732">Signal</keyword>
<name>A0A917AH09_9RHOB</name>
<protein>
    <submittedName>
        <fullName evidence="2">Uncharacterized protein</fullName>
    </submittedName>
</protein>
<dbReference type="AlphaFoldDB" id="A0A917AH09"/>
<feature type="chain" id="PRO_5037712771" evidence="1">
    <location>
        <begin position="20"/>
        <end position="219"/>
    </location>
</feature>
<evidence type="ECO:0000313" key="2">
    <source>
        <dbReference type="EMBL" id="GGE49953.1"/>
    </source>
</evidence>
<sequence>MVRLPALLILLIAATPVQAGAWLRDKGDTLIILQHEDYSVDRYDDRFSKLYLEHGLSKSFTLVGEVSRSQNFDKNRALLSLRTPLFKTSGDDKFSLEFGVGIAQDGNLTQQLMRSTVAWGKGLQTRFGHGWTNIEVSVEQQALQTRGTADLTLGLDLRPDTKLILQLQNGTTEDNTFYSRFTPSLTYEIRPDIYLELGLRKGLSGENSQGLKLGTWLQF</sequence>
<evidence type="ECO:0000256" key="1">
    <source>
        <dbReference type="SAM" id="SignalP"/>
    </source>
</evidence>
<reference evidence="2" key="1">
    <citation type="journal article" date="2014" name="Int. J. Syst. Evol. Microbiol.">
        <title>Complete genome sequence of Corynebacterium casei LMG S-19264T (=DSM 44701T), isolated from a smear-ripened cheese.</title>
        <authorList>
            <consortium name="US DOE Joint Genome Institute (JGI-PGF)"/>
            <person name="Walter F."/>
            <person name="Albersmeier A."/>
            <person name="Kalinowski J."/>
            <person name="Ruckert C."/>
        </authorList>
    </citation>
    <scope>NUCLEOTIDE SEQUENCE</scope>
    <source>
        <strain evidence="2">CGMCC 1.16012</strain>
    </source>
</reference>
<keyword evidence="3" id="KW-1185">Reference proteome</keyword>
<comment type="caution">
    <text evidence="2">The sequence shown here is derived from an EMBL/GenBank/DDBJ whole genome shotgun (WGS) entry which is preliminary data.</text>
</comment>
<accession>A0A917AH09</accession>
<dbReference type="Proteomes" id="UP000606730">
    <property type="component" value="Unassembled WGS sequence"/>
</dbReference>
<reference evidence="2" key="2">
    <citation type="submission" date="2020-09" db="EMBL/GenBank/DDBJ databases">
        <authorList>
            <person name="Sun Q."/>
            <person name="Zhou Y."/>
        </authorList>
    </citation>
    <scope>NUCLEOTIDE SEQUENCE</scope>
    <source>
        <strain evidence="2">CGMCC 1.16012</strain>
    </source>
</reference>
<feature type="signal peptide" evidence="1">
    <location>
        <begin position="1"/>
        <end position="19"/>
    </location>
</feature>
<dbReference type="RefSeq" id="WP_095595084.1">
    <property type="nucleotide sequence ID" value="NZ_BMKN01000002.1"/>
</dbReference>
<dbReference type="EMBL" id="BMKN01000002">
    <property type="protein sequence ID" value="GGE49953.1"/>
    <property type="molecule type" value="Genomic_DNA"/>
</dbReference>
<organism evidence="2 3">
    <name type="scientific">Actibacterium pelagium</name>
    <dbReference type="NCBI Taxonomy" id="2029103"/>
    <lineage>
        <taxon>Bacteria</taxon>
        <taxon>Pseudomonadati</taxon>
        <taxon>Pseudomonadota</taxon>
        <taxon>Alphaproteobacteria</taxon>
        <taxon>Rhodobacterales</taxon>
        <taxon>Roseobacteraceae</taxon>
        <taxon>Actibacterium</taxon>
    </lineage>
</organism>
<proteinExistence type="predicted"/>